<gene>
    <name evidence="2" type="ORF">BJ981_007346</name>
</gene>
<accession>A0A7W8ZCX5</accession>
<proteinExistence type="predicted"/>
<evidence type="ECO:0000256" key="1">
    <source>
        <dbReference type="SAM" id="MobiDB-lite"/>
    </source>
</evidence>
<keyword evidence="3" id="KW-1185">Reference proteome</keyword>
<comment type="caution">
    <text evidence="2">The sequence shown here is derived from an EMBL/GenBank/DDBJ whole genome shotgun (WGS) entry which is preliminary data.</text>
</comment>
<dbReference type="RefSeq" id="WP_184618031.1">
    <property type="nucleotide sequence ID" value="NZ_BOOS01000009.1"/>
</dbReference>
<name>A0A7W8ZCX5_9ACTN</name>
<feature type="region of interest" description="Disordered" evidence="1">
    <location>
        <begin position="29"/>
        <end position="49"/>
    </location>
</feature>
<protein>
    <submittedName>
        <fullName evidence="2">Uncharacterized protein</fullName>
    </submittedName>
</protein>
<dbReference type="EMBL" id="JACHBR010000003">
    <property type="protein sequence ID" value="MBB5631560.1"/>
    <property type="molecule type" value="Genomic_DNA"/>
</dbReference>
<dbReference type="Proteomes" id="UP000588112">
    <property type="component" value="Unassembled WGS sequence"/>
</dbReference>
<sequence length="49" mass="4879">MAFTKSIAVMTTAGIPAALTGRAAPARAGTRITASAPAARCRPAAARRP</sequence>
<evidence type="ECO:0000313" key="3">
    <source>
        <dbReference type="Proteomes" id="UP000588112"/>
    </source>
</evidence>
<dbReference type="AlphaFoldDB" id="A0A7W8ZCX5"/>
<evidence type="ECO:0000313" key="2">
    <source>
        <dbReference type="EMBL" id="MBB5631560.1"/>
    </source>
</evidence>
<reference evidence="2 3" key="1">
    <citation type="submission" date="2020-08" db="EMBL/GenBank/DDBJ databases">
        <title>Sequencing the genomes of 1000 actinobacteria strains.</title>
        <authorList>
            <person name="Klenk H.-P."/>
        </authorList>
    </citation>
    <scope>NUCLEOTIDE SEQUENCE [LARGE SCALE GENOMIC DNA]</scope>
    <source>
        <strain evidence="2 3">DSM 45790</strain>
    </source>
</reference>
<organism evidence="2 3">
    <name type="scientific">Sphaerisporangium krabiense</name>
    <dbReference type="NCBI Taxonomy" id="763782"/>
    <lineage>
        <taxon>Bacteria</taxon>
        <taxon>Bacillati</taxon>
        <taxon>Actinomycetota</taxon>
        <taxon>Actinomycetes</taxon>
        <taxon>Streptosporangiales</taxon>
        <taxon>Streptosporangiaceae</taxon>
        <taxon>Sphaerisporangium</taxon>
    </lineage>
</organism>